<comment type="caution">
    <text evidence="1">The sequence shown here is derived from an EMBL/GenBank/DDBJ whole genome shotgun (WGS) entry which is preliminary data.</text>
</comment>
<gene>
    <name evidence="1" type="ORF">ACFQE5_08605</name>
</gene>
<evidence type="ECO:0000313" key="1">
    <source>
        <dbReference type="EMBL" id="MFC5994271.1"/>
    </source>
</evidence>
<name>A0ABW1J0E9_9PSEU</name>
<dbReference type="InterPro" id="IPR054058">
    <property type="entry name" value="HTH_67"/>
</dbReference>
<dbReference type="Proteomes" id="UP001596302">
    <property type="component" value="Unassembled WGS sequence"/>
</dbReference>
<dbReference type="EMBL" id="JBHSQW010000016">
    <property type="protein sequence ID" value="MFC5994271.1"/>
    <property type="molecule type" value="Genomic_DNA"/>
</dbReference>
<keyword evidence="2" id="KW-1185">Reference proteome</keyword>
<evidence type="ECO:0008006" key="3">
    <source>
        <dbReference type="Google" id="ProtNLM"/>
    </source>
</evidence>
<evidence type="ECO:0000313" key="2">
    <source>
        <dbReference type="Proteomes" id="UP001596302"/>
    </source>
</evidence>
<protein>
    <recommendedName>
        <fullName evidence="3">SalK</fullName>
    </recommendedName>
</protein>
<reference evidence="2" key="1">
    <citation type="journal article" date="2019" name="Int. J. Syst. Evol. Microbiol.">
        <title>The Global Catalogue of Microorganisms (GCM) 10K type strain sequencing project: providing services to taxonomists for standard genome sequencing and annotation.</title>
        <authorList>
            <consortium name="The Broad Institute Genomics Platform"/>
            <consortium name="The Broad Institute Genome Sequencing Center for Infectious Disease"/>
            <person name="Wu L."/>
            <person name="Ma J."/>
        </authorList>
    </citation>
    <scope>NUCLEOTIDE SEQUENCE [LARGE SCALE GENOMIC DNA]</scope>
    <source>
        <strain evidence="2">CCM 8391</strain>
    </source>
</reference>
<organism evidence="1 2">
    <name type="scientific">Pseudonocardia hispaniensis</name>
    <dbReference type="NCBI Taxonomy" id="904933"/>
    <lineage>
        <taxon>Bacteria</taxon>
        <taxon>Bacillati</taxon>
        <taxon>Actinomycetota</taxon>
        <taxon>Actinomycetes</taxon>
        <taxon>Pseudonocardiales</taxon>
        <taxon>Pseudonocardiaceae</taxon>
        <taxon>Pseudonocardia</taxon>
    </lineage>
</organism>
<dbReference type="NCBIfam" id="NF047719">
    <property type="entry name" value="SCO6745_fam_HTH"/>
    <property type="match status" value="1"/>
</dbReference>
<proteinExistence type="predicted"/>
<dbReference type="Pfam" id="PF21863">
    <property type="entry name" value="HTH_67"/>
    <property type="match status" value="1"/>
</dbReference>
<dbReference type="RefSeq" id="WP_379584300.1">
    <property type="nucleotide sequence ID" value="NZ_JBHSQW010000016.1"/>
</dbReference>
<accession>A0ABW1J0E9</accession>
<sequence length="285" mass="30315">MIDDRMDRERQLWRALEAVHAVVYFAPEAKAAYAGLGLRGFWMGYFASRAAALGAVGPRLVTAVFFGFAPRMVQRALPRAWELAEPHRVAAARAEVARTVLARHVTGADRLGTVTASLAAATAGLEFAGRPLAAAHAELAADTDPVGSLWRSATVLREYRGDGHNAALVAAGVNGVQANVWTAATGRLVPEQREFRGWTEREWAEAAVALGRRGWLDADGALTGRGREERAELERCTDRAASPAFAGIDDAALREMLAVLAPVASAIADAGAVPYPNAMGVPQPR</sequence>